<dbReference type="PATRIC" id="fig|1415168.3.peg.1396"/>
<dbReference type="NCBIfam" id="NF045485">
    <property type="entry name" value="FPPsyn"/>
    <property type="match status" value="1"/>
</dbReference>
<dbReference type="PROSITE" id="PS00723">
    <property type="entry name" value="POLYPRENYL_SYNTHASE_1"/>
    <property type="match status" value="1"/>
</dbReference>
<gene>
    <name evidence="13" type="ORF">U725_01329</name>
</gene>
<accession>A0A084AB41</accession>
<dbReference type="GO" id="GO:0004337">
    <property type="term" value="F:(2E,6E)-farnesyl diphosphate synthase activity"/>
    <property type="evidence" value="ECO:0007669"/>
    <property type="project" value="UniProtKB-EC"/>
</dbReference>
<evidence type="ECO:0000256" key="10">
    <source>
        <dbReference type="ARBA" id="ARBA00032873"/>
    </source>
</evidence>
<evidence type="ECO:0000256" key="9">
    <source>
        <dbReference type="ARBA" id="ARBA00032380"/>
    </source>
</evidence>
<dbReference type="Gene3D" id="1.10.600.10">
    <property type="entry name" value="Farnesyl Diphosphate Synthase"/>
    <property type="match status" value="1"/>
</dbReference>
<dbReference type="PROSITE" id="PS00444">
    <property type="entry name" value="POLYPRENYL_SYNTHASE_2"/>
    <property type="match status" value="1"/>
</dbReference>
<evidence type="ECO:0000313" key="13">
    <source>
        <dbReference type="EMBL" id="KEY62520.1"/>
    </source>
</evidence>
<dbReference type="EC" id="2.5.1.10" evidence="3"/>
<evidence type="ECO:0000256" key="2">
    <source>
        <dbReference type="ARBA" id="ARBA00006706"/>
    </source>
</evidence>
<dbReference type="PANTHER" id="PTHR43281:SF1">
    <property type="entry name" value="FARNESYL DIPHOSPHATE SYNTHASE"/>
    <property type="match status" value="1"/>
</dbReference>
<proteinExistence type="inferred from homology"/>
<dbReference type="GO" id="GO:0016114">
    <property type="term" value="P:terpenoid biosynthetic process"/>
    <property type="evidence" value="ECO:0007669"/>
    <property type="project" value="UniProtKB-ARBA"/>
</dbReference>
<dbReference type="InterPro" id="IPR053378">
    <property type="entry name" value="Prenyl_diphosphate_synthase"/>
</dbReference>
<comment type="caution">
    <text evidence="13">The sequence shown here is derived from an EMBL/GenBank/DDBJ whole genome shotgun (WGS) entry which is preliminary data.</text>
</comment>
<dbReference type="Proteomes" id="UP000028401">
    <property type="component" value="Unassembled WGS sequence"/>
</dbReference>
<dbReference type="GO" id="GO:0046872">
    <property type="term" value="F:metal ion binding"/>
    <property type="evidence" value="ECO:0007669"/>
    <property type="project" value="UniProtKB-KW"/>
</dbReference>
<evidence type="ECO:0000256" key="8">
    <source>
        <dbReference type="ARBA" id="ARBA00023229"/>
    </source>
</evidence>
<sequence>MRLISKEHKIFGIIRVMDTKILKLEHFLTEFYESAEFPKGLAEPAKYSLMAGGKRIRPLLFLNLLEAFDLEVTTAHYQVAAALEMIHTGSLIHDDLPAMDNDDYRRGKLTNHKKFDEAKAILAGDTLFFDPFYVLSSSDLSAQTIVSLTRELAYASGSYGMVAGQILDMAGEGKDLTLTQIEQIHRLKTGRLLTFPFVAAGIVAQKTNQEIEKLRVVGQILGLAFQIRDDILDVTATFAELGKTPGKDVLEEKSTYVAHLGLEGAKISLTDKLSEVKKLLTELNVTDSSEIFKIIEQLEVE</sequence>
<reference evidence="13 14" key="1">
    <citation type="submission" date="2014-06" db="EMBL/GenBank/DDBJ databases">
        <title>Draft genome sequence of the putrescine producing strain Lactococcus lactis subsp cremoris GE214.</title>
        <authorList>
            <person name="Ladero V."/>
            <person name="Linares D.M."/>
            <person name="del Rio B."/>
            <person name="Mayo B."/>
            <person name="Martin M.C."/>
            <person name="Fernandez M."/>
            <person name="Alvarez M.A."/>
        </authorList>
    </citation>
    <scope>NUCLEOTIDE SEQUENCE [LARGE SCALE GENOMIC DNA]</scope>
    <source>
        <strain evidence="13 14">GE214</strain>
    </source>
</reference>
<dbReference type="InterPro" id="IPR000092">
    <property type="entry name" value="Polyprenyl_synt"/>
</dbReference>
<evidence type="ECO:0000256" key="5">
    <source>
        <dbReference type="ARBA" id="ARBA00022679"/>
    </source>
</evidence>
<dbReference type="AlphaFoldDB" id="A0A084AB41"/>
<dbReference type="GO" id="GO:0005737">
    <property type="term" value="C:cytoplasm"/>
    <property type="evidence" value="ECO:0007669"/>
    <property type="project" value="UniProtKB-ARBA"/>
</dbReference>
<protein>
    <recommendedName>
        <fullName evidence="4">Farnesyl diphosphate synthase</fullName>
        <ecNumber evidence="3">2.5.1.10</ecNumber>
    </recommendedName>
    <alternativeName>
        <fullName evidence="10">(2E,6E)-farnesyl diphosphate synthase</fullName>
    </alternativeName>
    <alternativeName>
        <fullName evidence="9">Geranyltranstransferase</fullName>
    </alternativeName>
</protein>
<keyword evidence="5 12" id="KW-0808">Transferase</keyword>
<evidence type="ECO:0000313" key="14">
    <source>
        <dbReference type="Proteomes" id="UP000028401"/>
    </source>
</evidence>
<keyword evidence="7" id="KW-0460">Magnesium</keyword>
<organism evidence="13 14">
    <name type="scientific">Lactococcus cremoris subsp. cremoris GE214</name>
    <dbReference type="NCBI Taxonomy" id="1415168"/>
    <lineage>
        <taxon>Bacteria</taxon>
        <taxon>Bacillati</taxon>
        <taxon>Bacillota</taxon>
        <taxon>Bacilli</taxon>
        <taxon>Lactobacillales</taxon>
        <taxon>Streptococcaceae</taxon>
        <taxon>Lactococcus</taxon>
        <taxon>Lactococcus cremoris subsp. cremoris</taxon>
    </lineage>
</organism>
<dbReference type="SFLD" id="SFLDG01017">
    <property type="entry name" value="Polyprenyl_Transferase_Like"/>
    <property type="match status" value="1"/>
</dbReference>
<evidence type="ECO:0000256" key="1">
    <source>
        <dbReference type="ARBA" id="ARBA00001946"/>
    </source>
</evidence>
<dbReference type="Pfam" id="PF00348">
    <property type="entry name" value="polyprenyl_synt"/>
    <property type="match status" value="1"/>
</dbReference>
<evidence type="ECO:0000256" key="3">
    <source>
        <dbReference type="ARBA" id="ARBA00012439"/>
    </source>
</evidence>
<dbReference type="PANTHER" id="PTHR43281">
    <property type="entry name" value="FARNESYL DIPHOSPHATE SYNTHASE"/>
    <property type="match status" value="1"/>
</dbReference>
<evidence type="ECO:0000256" key="11">
    <source>
        <dbReference type="ARBA" id="ARBA00049399"/>
    </source>
</evidence>
<comment type="similarity">
    <text evidence="2 12">Belongs to the FPP/GGPP synthase family.</text>
</comment>
<comment type="cofactor">
    <cofactor evidence="1">
        <name>Mg(2+)</name>
        <dbReference type="ChEBI" id="CHEBI:18420"/>
    </cofactor>
</comment>
<dbReference type="EMBL" id="AZSI01000042">
    <property type="protein sequence ID" value="KEY62520.1"/>
    <property type="molecule type" value="Genomic_DNA"/>
</dbReference>
<dbReference type="CDD" id="cd00685">
    <property type="entry name" value="Trans_IPPS_HT"/>
    <property type="match status" value="1"/>
</dbReference>
<dbReference type="FunFam" id="1.10.600.10:FF:000001">
    <property type="entry name" value="Geranylgeranyl diphosphate synthase"/>
    <property type="match status" value="1"/>
</dbReference>
<comment type="catalytic activity">
    <reaction evidence="11">
        <text>isopentenyl diphosphate + (2E)-geranyl diphosphate = (2E,6E)-farnesyl diphosphate + diphosphate</text>
        <dbReference type="Rhea" id="RHEA:19361"/>
        <dbReference type="ChEBI" id="CHEBI:33019"/>
        <dbReference type="ChEBI" id="CHEBI:58057"/>
        <dbReference type="ChEBI" id="CHEBI:128769"/>
        <dbReference type="ChEBI" id="CHEBI:175763"/>
        <dbReference type="EC" id="2.5.1.10"/>
    </reaction>
</comment>
<name>A0A084AB41_LACLC</name>
<dbReference type="InterPro" id="IPR033749">
    <property type="entry name" value="Polyprenyl_synt_CS"/>
</dbReference>
<keyword evidence="6" id="KW-0479">Metal-binding</keyword>
<dbReference type="SUPFAM" id="SSF48576">
    <property type="entry name" value="Terpenoid synthases"/>
    <property type="match status" value="1"/>
</dbReference>
<evidence type="ECO:0000256" key="12">
    <source>
        <dbReference type="RuleBase" id="RU004466"/>
    </source>
</evidence>
<evidence type="ECO:0000256" key="7">
    <source>
        <dbReference type="ARBA" id="ARBA00022842"/>
    </source>
</evidence>
<dbReference type="InterPro" id="IPR008949">
    <property type="entry name" value="Isoprenoid_synthase_dom_sf"/>
</dbReference>
<evidence type="ECO:0000256" key="4">
    <source>
        <dbReference type="ARBA" id="ARBA00015100"/>
    </source>
</evidence>
<evidence type="ECO:0000256" key="6">
    <source>
        <dbReference type="ARBA" id="ARBA00022723"/>
    </source>
</evidence>
<keyword evidence="8" id="KW-0414">Isoprene biosynthesis</keyword>
<dbReference type="SFLD" id="SFLDS00005">
    <property type="entry name" value="Isoprenoid_Synthase_Type_I"/>
    <property type="match status" value="1"/>
</dbReference>